<name>A0A5K1K8H9_9APHY</name>
<gene>
    <name evidence="2" type="primary">G4NGP6</name>
</gene>
<organism evidence="2">
    <name type="scientific">Ganoderma boninense</name>
    <dbReference type="NCBI Taxonomy" id="34458"/>
    <lineage>
        <taxon>Eukaryota</taxon>
        <taxon>Fungi</taxon>
        <taxon>Dikarya</taxon>
        <taxon>Basidiomycota</taxon>
        <taxon>Agaricomycotina</taxon>
        <taxon>Agaricomycetes</taxon>
        <taxon>Polyporales</taxon>
        <taxon>Polyporaceae</taxon>
        <taxon>Ganoderma</taxon>
    </lineage>
</organism>
<protein>
    <submittedName>
        <fullName evidence="2">Phospholipid-transporting ATPase (EC)</fullName>
    </submittedName>
</protein>
<feature type="compositionally biased region" description="Polar residues" evidence="1">
    <location>
        <begin position="1"/>
        <end position="11"/>
    </location>
</feature>
<proteinExistence type="predicted"/>
<feature type="region of interest" description="Disordered" evidence="1">
    <location>
        <begin position="1"/>
        <end position="22"/>
    </location>
</feature>
<evidence type="ECO:0000256" key="1">
    <source>
        <dbReference type="SAM" id="MobiDB-lite"/>
    </source>
</evidence>
<sequence>MSSNSSTSTLPDVNKLDETLLPPPLEGLRRDGEFWIEDGNLILVAKDVAFRVYRGLLAEQSTVLAEMAATASEDFDDEDHSPDELSSLVRLSHKYGIHDVEEQALDLLRERYADDFDEWCSSYPEFIARPISRPRTHCIGVVNIARLTNTPSLLPATLYTCTLLGATVMNGWEREDGCVEYLSTDDLKRCFDARERLCQERAMVLCKIFDNRLSQRCDTADTCGAELKHKVLLIMADGLPRLMGCAALDSGVAKDIHTNSGIFASICLICRMELQCRDKQARKEVWDKLPDIFGISVPGWGKIAD</sequence>
<evidence type="ECO:0000313" key="2">
    <source>
        <dbReference type="EMBL" id="VWP02333.1"/>
    </source>
</evidence>
<dbReference type="AlphaFoldDB" id="A0A5K1K8H9"/>
<accession>A0A5K1K8H9</accession>
<dbReference type="EMBL" id="LR730124">
    <property type="protein sequence ID" value="VWP02333.1"/>
    <property type="molecule type" value="Genomic_DNA"/>
</dbReference>
<reference evidence="2" key="1">
    <citation type="submission" date="2019-10" db="EMBL/GenBank/DDBJ databases">
        <authorList>
            <person name="Nor Muhammad N."/>
        </authorList>
    </citation>
    <scope>NUCLEOTIDE SEQUENCE</scope>
</reference>